<dbReference type="EMBL" id="JAUIRO010000002">
    <property type="protein sequence ID" value="KAK0727765.1"/>
    <property type="molecule type" value="Genomic_DNA"/>
</dbReference>
<dbReference type="RefSeq" id="XP_060300620.1">
    <property type="nucleotide sequence ID" value="XM_060439443.1"/>
</dbReference>
<organism evidence="2 3">
    <name type="scientific">Lasiosphaeria miniovina</name>
    <dbReference type="NCBI Taxonomy" id="1954250"/>
    <lineage>
        <taxon>Eukaryota</taxon>
        <taxon>Fungi</taxon>
        <taxon>Dikarya</taxon>
        <taxon>Ascomycota</taxon>
        <taxon>Pezizomycotina</taxon>
        <taxon>Sordariomycetes</taxon>
        <taxon>Sordariomycetidae</taxon>
        <taxon>Sordariales</taxon>
        <taxon>Lasiosphaeriaceae</taxon>
        <taxon>Lasiosphaeria</taxon>
    </lineage>
</organism>
<evidence type="ECO:0000256" key="1">
    <source>
        <dbReference type="SAM" id="Phobius"/>
    </source>
</evidence>
<reference evidence="2" key="1">
    <citation type="submission" date="2023-06" db="EMBL/GenBank/DDBJ databases">
        <title>Genome-scale phylogeny and comparative genomics of the fungal order Sordariales.</title>
        <authorList>
            <consortium name="Lawrence Berkeley National Laboratory"/>
            <person name="Hensen N."/>
            <person name="Bonometti L."/>
            <person name="Westerberg I."/>
            <person name="Brannstrom I.O."/>
            <person name="Guillou S."/>
            <person name="Cros-Aarteil S."/>
            <person name="Calhoun S."/>
            <person name="Haridas S."/>
            <person name="Kuo A."/>
            <person name="Mondo S."/>
            <person name="Pangilinan J."/>
            <person name="Riley R."/>
            <person name="LaButti K."/>
            <person name="Andreopoulos B."/>
            <person name="Lipzen A."/>
            <person name="Chen C."/>
            <person name="Yanf M."/>
            <person name="Daum C."/>
            <person name="Ng V."/>
            <person name="Clum A."/>
            <person name="Steindorff A."/>
            <person name="Ohm R."/>
            <person name="Martin F."/>
            <person name="Silar P."/>
            <person name="Natvig D."/>
            <person name="Lalanne C."/>
            <person name="Gautier V."/>
            <person name="Ament-velasquez S.L."/>
            <person name="Kruys A."/>
            <person name="Hutchinson M.I."/>
            <person name="Powell A.J."/>
            <person name="Barry K."/>
            <person name="Miller A.N."/>
            <person name="Grigoriev I.V."/>
            <person name="Debuchy R."/>
            <person name="Gladieux P."/>
            <person name="Thoren M.H."/>
            <person name="Johannesson H."/>
        </authorList>
    </citation>
    <scope>NUCLEOTIDE SEQUENCE</scope>
    <source>
        <strain evidence="2">SMH2392-1A</strain>
    </source>
</reference>
<keyword evidence="1" id="KW-0812">Transmembrane</keyword>
<dbReference type="AlphaFoldDB" id="A0AA40B4V1"/>
<gene>
    <name evidence="2" type="ORF">B0T26DRAFT_672394</name>
</gene>
<name>A0AA40B4V1_9PEZI</name>
<keyword evidence="3" id="KW-1185">Reference proteome</keyword>
<comment type="caution">
    <text evidence="2">The sequence shown here is derived from an EMBL/GenBank/DDBJ whole genome shotgun (WGS) entry which is preliminary data.</text>
</comment>
<dbReference type="GeneID" id="85322713"/>
<evidence type="ECO:0000313" key="2">
    <source>
        <dbReference type="EMBL" id="KAK0727765.1"/>
    </source>
</evidence>
<keyword evidence="1" id="KW-0472">Membrane</keyword>
<proteinExistence type="predicted"/>
<feature type="transmembrane region" description="Helical" evidence="1">
    <location>
        <begin position="29"/>
        <end position="52"/>
    </location>
</feature>
<sequence>MLAAAPFSLATVFTPDSMAHDGFVLHSRLVLQLDCLVTFGASFLWLAVYACVDLSRAGAAEGRGWLFAVAVLPVFLACAGPGTAVVVAWFSNGSPAQTRK</sequence>
<protein>
    <submittedName>
        <fullName evidence="2">Uncharacterized protein</fullName>
    </submittedName>
</protein>
<accession>A0AA40B4V1</accession>
<feature type="transmembrane region" description="Helical" evidence="1">
    <location>
        <begin position="64"/>
        <end position="90"/>
    </location>
</feature>
<keyword evidence="1" id="KW-1133">Transmembrane helix</keyword>
<evidence type="ECO:0000313" key="3">
    <source>
        <dbReference type="Proteomes" id="UP001172101"/>
    </source>
</evidence>
<dbReference type="Proteomes" id="UP001172101">
    <property type="component" value="Unassembled WGS sequence"/>
</dbReference>